<accession>A0A0N5ACK0</accession>
<sequence length="184" mass="20286">MSSHTQGEYSKPWTTRGTSHIGRGLSAVRKLVFECSSQLCALHDEANTAGTSQDGLQMRKNLFSCSRACVGACEAAKNAMVPHLRQEGGDFTRQASYFICCASEMVKEMRRCETLENSFPLGERAINAEQITQIEEMLDTLENLITVHFNTAGSSPAERVAPRPRRLANCRISCACTKLKTSYA</sequence>
<evidence type="ECO:0000313" key="1">
    <source>
        <dbReference type="Proteomes" id="UP000046393"/>
    </source>
</evidence>
<keyword evidence="1" id="KW-1185">Reference proteome</keyword>
<proteinExistence type="predicted"/>
<reference evidence="2" key="1">
    <citation type="submission" date="2017-02" db="UniProtKB">
        <authorList>
            <consortium name="WormBaseParasite"/>
        </authorList>
    </citation>
    <scope>IDENTIFICATION</scope>
</reference>
<organism evidence="1 2">
    <name type="scientific">Syphacia muris</name>
    <dbReference type="NCBI Taxonomy" id="451379"/>
    <lineage>
        <taxon>Eukaryota</taxon>
        <taxon>Metazoa</taxon>
        <taxon>Ecdysozoa</taxon>
        <taxon>Nematoda</taxon>
        <taxon>Chromadorea</taxon>
        <taxon>Rhabditida</taxon>
        <taxon>Spirurina</taxon>
        <taxon>Oxyuridomorpha</taxon>
        <taxon>Oxyuroidea</taxon>
        <taxon>Oxyuridae</taxon>
        <taxon>Syphacia</taxon>
    </lineage>
</organism>
<evidence type="ECO:0000313" key="2">
    <source>
        <dbReference type="WBParaSite" id="SMUV_0000187601-mRNA-1"/>
    </source>
</evidence>
<dbReference type="AlphaFoldDB" id="A0A0N5ACK0"/>
<dbReference type="WBParaSite" id="SMUV_0000187601-mRNA-1">
    <property type="protein sequence ID" value="SMUV_0000187601-mRNA-1"/>
    <property type="gene ID" value="SMUV_0000187601"/>
</dbReference>
<name>A0A0N5ACK0_9BILA</name>
<dbReference type="Proteomes" id="UP000046393">
    <property type="component" value="Unplaced"/>
</dbReference>
<protein>
    <submittedName>
        <fullName evidence="2">Uncharacterized protein</fullName>
    </submittedName>
</protein>